<dbReference type="Proteomes" id="UP000271817">
    <property type="component" value="Unassembled WGS sequence"/>
</dbReference>
<evidence type="ECO:0000259" key="1">
    <source>
        <dbReference type="Pfam" id="PF13032"/>
    </source>
</evidence>
<proteinExistence type="predicted"/>
<gene>
    <name evidence="3" type="ORF">ALP33_01966</name>
</gene>
<evidence type="ECO:0000259" key="2">
    <source>
        <dbReference type="Pfam" id="PF18157"/>
    </source>
</evidence>
<organism evidence="3 4">
    <name type="scientific">Pseudomonas amygdali pv. lachrymans</name>
    <name type="common">Pseudomonas syringae pv. lachrymans</name>
    <dbReference type="NCBI Taxonomy" id="53707"/>
    <lineage>
        <taxon>Bacteria</taxon>
        <taxon>Pseudomonadati</taxon>
        <taxon>Pseudomonadota</taxon>
        <taxon>Gammaproteobacteria</taxon>
        <taxon>Pseudomonadales</taxon>
        <taxon>Pseudomonadaceae</taxon>
        <taxon>Pseudomonas</taxon>
        <taxon>Pseudomonas amygdali</taxon>
    </lineage>
</organism>
<feature type="domain" description="Prokaryotic pPIWI-RE MID" evidence="2">
    <location>
        <begin position="194"/>
        <end position="297"/>
    </location>
</feature>
<dbReference type="InterPro" id="IPR024996">
    <property type="entry name" value="RNaseH_pPIWI_RE"/>
</dbReference>
<dbReference type="EMBL" id="RBTW01000205">
    <property type="protein sequence ID" value="RMU17917.1"/>
    <property type="molecule type" value="Genomic_DNA"/>
</dbReference>
<evidence type="ECO:0000313" key="4">
    <source>
        <dbReference type="Proteomes" id="UP000271817"/>
    </source>
</evidence>
<dbReference type="AlphaFoldDB" id="A0AB37R2B3"/>
<accession>A0AB37R2B3</accession>
<dbReference type="RefSeq" id="WP_161798125.1">
    <property type="nucleotide sequence ID" value="NZ_CP127045.1"/>
</dbReference>
<sequence>MLMANHGMRLCSDDACYCQSSQLMMELKARLPNGELVAPAKLGTQQYYGTSDLTPEVAFTHPGLPEIVNGDVRVDSPVRPIYAVPPNSPVIGTGVGPLFLDVLGFHLMKTLPGTQPLTARKAVSILRTADQGVPSTDEALTIAVLAAHSAVVLRLENASSALQQGALIFKNAPVPAMDLKQLGVSDAADMLEGRRSGAEVIKWLSDQVIPAVKQTGASIVIVETSAQAAEKSPDQDPKHLIRRYLAQQGFVTQFIMHVDQAASTTKKNNRKKTEDDRDFKAMNTLIESVRLSGYLPNTFPKAKAVAPGTTVLSVYLDRLQQPGQAKYLPVVTRTVVGSQSAEIFWAAPEAPTGRWYPFTEGVAAIHATTSLHGPEGVKQLISQALLFPTTTADSPLIVCLDSNLRTFYGALKDSPGQGLPPVPDGAAIVRIRADEHVAQITGDHTKDPDAPKFIGTRLGVYQSLESASVYYFVSSSNQYLKLRSHRHNTRYDVNTRGLRDFWQQLGVTEITIIEPGQLANPTAIAEQIALLCRNAPLWDGQLRLPSPMHLGAQIAGDHPNVEMKRKADANRAA</sequence>
<name>A0AB37R2B3_PSEAV</name>
<dbReference type="InterPro" id="IPR040496">
    <property type="entry name" value="MID_pPIWI_RE"/>
</dbReference>
<comment type="caution">
    <text evidence="3">The sequence shown here is derived from an EMBL/GenBank/DDBJ whole genome shotgun (WGS) entry which is preliminary data.</text>
</comment>
<reference evidence="3 4" key="1">
    <citation type="submission" date="2018-08" db="EMBL/GenBank/DDBJ databases">
        <title>Recombination of ecologically and evolutionarily significant loci maintains genetic cohesion in the Pseudomonas syringae species complex.</title>
        <authorList>
            <person name="Dillon M."/>
            <person name="Thakur S."/>
            <person name="Almeida R.N.D."/>
            <person name="Weir B.S."/>
            <person name="Guttman D.S."/>
        </authorList>
    </citation>
    <scope>NUCLEOTIDE SEQUENCE [LARGE SCALE GENOMIC DNA]</scope>
    <source>
        <strain evidence="3 4">ICMP 3402</strain>
    </source>
</reference>
<dbReference type="Pfam" id="PF18157">
    <property type="entry name" value="MID_pPIWI_RE"/>
    <property type="match status" value="1"/>
</dbReference>
<protein>
    <submittedName>
        <fullName evidence="3">Uncharacterized protein</fullName>
    </submittedName>
</protein>
<dbReference type="Pfam" id="PF13032">
    <property type="entry name" value="RNaseH_pPIWI_RE"/>
    <property type="match status" value="1"/>
</dbReference>
<feature type="domain" description="pPIWI-RE RNaseH" evidence="1">
    <location>
        <begin position="324"/>
        <end position="559"/>
    </location>
</feature>
<evidence type="ECO:0000313" key="3">
    <source>
        <dbReference type="EMBL" id="RMU17917.1"/>
    </source>
</evidence>